<dbReference type="Pfam" id="PF00224">
    <property type="entry name" value="PK"/>
    <property type="match status" value="2"/>
</dbReference>
<dbReference type="PATRIC" id="fig|1618669.3.peg.391"/>
<evidence type="ECO:0000256" key="11">
    <source>
        <dbReference type="ARBA" id="ARBA00023152"/>
    </source>
</evidence>
<comment type="caution">
    <text evidence="14">The sequence shown here is derived from an EMBL/GenBank/DDBJ whole genome shotgun (WGS) entry which is preliminary data.</text>
</comment>
<sequence length="265" mass="28752">MSSRSQIVATIGPSSGELEIIKKMIAGGMDVARINFSHGTHESNGGYIKNIREATKTAGKRVPIIQDLSGPRMKTDSGHAFNTEEKSVITEKDLADLDFGISVGVEYIAQSYVGSAEDIRQMKGELDKRKAKIPVIAKIERAQAVKDFDAILTEADGIMIARGDLGLNVPIEEIPFLEKEMVAKTKSAGKPVIVATEMMYFMVENNRPTRAEVTDVAYAILIGADAVMLSDETARGKYPVESVATMEKIVARSEQTAKTESINAL</sequence>
<dbReference type="GO" id="GO:0000287">
    <property type="term" value="F:magnesium ion binding"/>
    <property type="evidence" value="ECO:0007669"/>
    <property type="project" value="InterPro"/>
</dbReference>
<comment type="similarity">
    <text evidence="3">Belongs to the pyruvate kinase family.</text>
</comment>
<feature type="domain" description="Pyruvate kinase barrel" evidence="13">
    <location>
        <begin position="4"/>
        <end position="77"/>
    </location>
</feature>
<dbReference type="SUPFAM" id="SSF51621">
    <property type="entry name" value="Phosphoenolpyruvate/pyruvate domain"/>
    <property type="match status" value="1"/>
</dbReference>
<dbReference type="InterPro" id="IPR001697">
    <property type="entry name" value="Pyr_Knase"/>
</dbReference>
<comment type="pathway">
    <text evidence="2">Carbohydrate degradation; glycolysis; pyruvate from D-glyceraldehyde 3-phosphate: step 5/5.</text>
</comment>
<dbReference type="EMBL" id="LCPZ01000010">
    <property type="protein sequence ID" value="KKW08480.1"/>
    <property type="molecule type" value="Genomic_DNA"/>
</dbReference>
<dbReference type="GO" id="GO:0004743">
    <property type="term" value="F:pyruvate kinase activity"/>
    <property type="evidence" value="ECO:0007669"/>
    <property type="project" value="UniProtKB-EC"/>
</dbReference>
<accession>A0A0G1VQ91</accession>
<evidence type="ECO:0000256" key="1">
    <source>
        <dbReference type="ARBA" id="ARBA00001958"/>
    </source>
</evidence>
<evidence type="ECO:0000259" key="13">
    <source>
        <dbReference type="Pfam" id="PF00224"/>
    </source>
</evidence>
<evidence type="ECO:0000256" key="7">
    <source>
        <dbReference type="ARBA" id="ARBA00022741"/>
    </source>
</evidence>
<feature type="domain" description="Pyruvate kinase barrel" evidence="13">
    <location>
        <begin position="88"/>
        <end position="243"/>
    </location>
</feature>
<name>A0A0G1VQ91_9BACT</name>
<evidence type="ECO:0000256" key="4">
    <source>
        <dbReference type="ARBA" id="ARBA00012142"/>
    </source>
</evidence>
<dbReference type="InterPro" id="IPR015793">
    <property type="entry name" value="Pyrv_Knase_brl"/>
</dbReference>
<dbReference type="InterPro" id="IPR015813">
    <property type="entry name" value="Pyrv/PenolPyrv_kinase-like_dom"/>
</dbReference>
<dbReference type="Gene3D" id="3.20.20.60">
    <property type="entry name" value="Phosphoenolpyruvate-binding domains"/>
    <property type="match status" value="1"/>
</dbReference>
<evidence type="ECO:0000256" key="2">
    <source>
        <dbReference type="ARBA" id="ARBA00004997"/>
    </source>
</evidence>
<evidence type="ECO:0000256" key="5">
    <source>
        <dbReference type="ARBA" id="ARBA00022679"/>
    </source>
</evidence>
<dbReference type="UniPathway" id="UPA00109">
    <property type="reaction ID" value="UER00188"/>
</dbReference>
<evidence type="ECO:0000256" key="8">
    <source>
        <dbReference type="ARBA" id="ARBA00022777"/>
    </source>
</evidence>
<dbReference type="InterPro" id="IPR040442">
    <property type="entry name" value="Pyrv_kinase-like_dom_sf"/>
</dbReference>
<evidence type="ECO:0000313" key="15">
    <source>
        <dbReference type="Proteomes" id="UP000033965"/>
    </source>
</evidence>
<keyword evidence="6" id="KW-0479">Metal-binding</keyword>
<gene>
    <name evidence="14" type="ORF">UY44_C0010G0012</name>
</gene>
<evidence type="ECO:0000256" key="9">
    <source>
        <dbReference type="ARBA" id="ARBA00022840"/>
    </source>
</evidence>
<dbReference type="PROSITE" id="PS00110">
    <property type="entry name" value="PYRUVATE_KINASE"/>
    <property type="match status" value="1"/>
</dbReference>
<reference evidence="14 15" key="1">
    <citation type="journal article" date="2015" name="Nature">
        <title>rRNA introns, odd ribosomes, and small enigmatic genomes across a large radiation of phyla.</title>
        <authorList>
            <person name="Brown C.T."/>
            <person name="Hug L.A."/>
            <person name="Thomas B.C."/>
            <person name="Sharon I."/>
            <person name="Castelle C.J."/>
            <person name="Singh A."/>
            <person name="Wilkins M.J."/>
            <person name="Williams K.H."/>
            <person name="Banfield J.F."/>
        </authorList>
    </citation>
    <scope>NUCLEOTIDE SEQUENCE [LARGE SCALE GENOMIC DNA]</scope>
</reference>
<keyword evidence="8 14" id="KW-0418">Kinase</keyword>
<evidence type="ECO:0000256" key="12">
    <source>
        <dbReference type="ARBA" id="ARBA00023317"/>
    </source>
</evidence>
<keyword evidence="11" id="KW-0324">Glycolysis</keyword>
<keyword evidence="12 14" id="KW-0670">Pyruvate</keyword>
<dbReference type="GO" id="GO:0005524">
    <property type="term" value="F:ATP binding"/>
    <property type="evidence" value="ECO:0007669"/>
    <property type="project" value="UniProtKB-KW"/>
</dbReference>
<keyword evidence="7" id="KW-0547">Nucleotide-binding</keyword>
<comment type="cofactor">
    <cofactor evidence="1">
        <name>K(+)</name>
        <dbReference type="ChEBI" id="CHEBI:29103"/>
    </cofactor>
</comment>
<dbReference type="Proteomes" id="UP000033965">
    <property type="component" value="Unassembled WGS sequence"/>
</dbReference>
<dbReference type="GO" id="GO:0016301">
    <property type="term" value="F:kinase activity"/>
    <property type="evidence" value="ECO:0007669"/>
    <property type="project" value="UniProtKB-KW"/>
</dbReference>
<keyword evidence="9" id="KW-0067">ATP-binding</keyword>
<dbReference type="AlphaFoldDB" id="A0A0G1VQ91"/>
<proteinExistence type="inferred from homology"/>
<dbReference type="PANTHER" id="PTHR11817">
    <property type="entry name" value="PYRUVATE KINASE"/>
    <property type="match status" value="1"/>
</dbReference>
<keyword evidence="5" id="KW-0808">Transferase</keyword>
<dbReference type="InterPro" id="IPR018209">
    <property type="entry name" value="Pyrv_Knase_AS"/>
</dbReference>
<dbReference type="GO" id="GO:0030955">
    <property type="term" value="F:potassium ion binding"/>
    <property type="evidence" value="ECO:0007669"/>
    <property type="project" value="InterPro"/>
</dbReference>
<protein>
    <recommendedName>
        <fullName evidence="4">pyruvate kinase</fullName>
        <ecNumber evidence="4">2.7.1.40</ecNumber>
    </recommendedName>
</protein>
<evidence type="ECO:0000256" key="10">
    <source>
        <dbReference type="ARBA" id="ARBA00022842"/>
    </source>
</evidence>
<evidence type="ECO:0000256" key="3">
    <source>
        <dbReference type="ARBA" id="ARBA00008663"/>
    </source>
</evidence>
<evidence type="ECO:0000313" key="14">
    <source>
        <dbReference type="EMBL" id="KKW08480.1"/>
    </source>
</evidence>
<dbReference type="FunFam" id="3.20.20.60:FF:000001">
    <property type="entry name" value="Pyruvate kinase"/>
    <property type="match status" value="1"/>
</dbReference>
<organism evidence="14 15">
    <name type="scientific">Candidatus Kaiserbacteria bacterium GW2011_GWA2_49_19</name>
    <dbReference type="NCBI Taxonomy" id="1618669"/>
    <lineage>
        <taxon>Bacteria</taxon>
        <taxon>Candidatus Kaiseribacteriota</taxon>
    </lineage>
</organism>
<evidence type="ECO:0000256" key="6">
    <source>
        <dbReference type="ARBA" id="ARBA00022723"/>
    </source>
</evidence>
<dbReference type="EC" id="2.7.1.40" evidence="4"/>
<keyword evidence="10" id="KW-0460">Magnesium</keyword>